<dbReference type="EMBL" id="VDCQ01000068">
    <property type="protein sequence ID" value="TNJ61967.1"/>
    <property type="molecule type" value="Genomic_DNA"/>
</dbReference>
<protein>
    <submittedName>
        <fullName evidence="1">DUF1800 domain-containing protein</fullName>
    </submittedName>
</protein>
<proteinExistence type="predicted"/>
<dbReference type="OrthoDB" id="9772295at2"/>
<gene>
    <name evidence="1" type="ORF">FE784_32990</name>
</gene>
<dbReference type="AlphaFoldDB" id="A0A5C4T156"/>
<organism evidence="1 2">
    <name type="scientific">Paenibacillus hemerocallicola</name>
    <dbReference type="NCBI Taxonomy" id="1172614"/>
    <lineage>
        <taxon>Bacteria</taxon>
        <taxon>Bacillati</taxon>
        <taxon>Bacillota</taxon>
        <taxon>Bacilli</taxon>
        <taxon>Bacillales</taxon>
        <taxon>Paenibacillaceae</taxon>
        <taxon>Paenibacillus</taxon>
    </lineage>
</organism>
<dbReference type="RefSeq" id="WP_139606512.1">
    <property type="nucleotide sequence ID" value="NZ_VDCQ01000068.1"/>
</dbReference>
<dbReference type="InterPro" id="IPR014917">
    <property type="entry name" value="DUF1800"/>
</dbReference>
<dbReference type="Pfam" id="PF08811">
    <property type="entry name" value="DUF1800"/>
    <property type="match status" value="1"/>
</dbReference>
<accession>A0A5C4T156</accession>
<name>A0A5C4T156_9BACL</name>
<dbReference type="Proteomes" id="UP000307943">
    <property type="component" value="Unassembled WGS sequence"/>
</dbReference>
<sequence length="438" mass="49464">MGTGWTEDDAVHLLSRTTFHVSSNDLSAALSLGKEETVRRLIEGVRLAGDNRAMPPIEETKADGKELKPNEISDEQTYWLYRMAASDEPLKEKMTLYWHDHFATSYRKVNDAALMRKQNELFRTKALGSFRELVLEVGRDPAMLIWLDSNSNKKGKPNENYAREIMELFTLGLGNYTEEDIKEAARAFTGWGYDRNNAKVVYNAKQHDAGWKNVLGETGNFDEESVVDVLFRQKALAPFMARNLLSYFGTPNPSEQWVATVAADFAEKETVGDVLRALFESDEFYRPEYRLTVVKSPAEYVAGIIRAFDIPMAKSFASSMRRMGQELYMPPDVAGWDGGAAWLMASSLLSRSQFAESVSKRVKTNLLTSAAYMPERKDNAEDWVDLWRRNAGVWGLGERSRSVLAKYADETFVHAAAKVNGMRGLLQLLMISPEAQMK</sequence>
<reference evidence="1 2" key="1">
    <citation type="submission" date="2019-05" db="EMBL/GenBank/DDBJ databases">
        <title>We sequenced the genome of Paenibacillus hemerocallicola KCTC 33185 for further insight into its adaptation and study the phylogeny of Paenibacillus.</title>
        <authorList>
            <person name="Narsing Rao M.P."/>
        </authorList>
    </citation>
    <scope>NUCLEOTIDE SEQUENCE [LARGE SCALE GENOMIC DNA]</scope>
    <source>
        <strain evidence="1 2">KCTC 33185</strain>
    </source>
</reference>
<evidence type="ECO:0000313" key="2">
    <source>
        <dbReference type="Proteomes" id="UP000307943"/>
    </source>
</evidence>
<evidence type="ECO:0000313" key="1">
    <source>
        <dbReference type="EMBL" id="TNJ61967.1"/>
    </source>
</evidence>
<comment type="caution">
    <text evidence="1">The sequence shown here is derived from an EMBL/GenBank/DDBJ whole genome shotgun (WGS) entry which is preliminary data.</text>
</comment>
<keyword evidence="2" id="KW-1185">Reference proteome</keyword>